<dbReference type="EMBL" id="JAODUO010000504">
    <property type="protein sequence ID" value="KAK2179217.1"/>
    <property type="molecule type" value="Genomic_DNA"/>
</dbReference>
<dbReference type="Gene3D" id="3.20.20.80">
    <property type="entry name" value="Glycosidases"/>
    <property type="match status" value="2"/>
</dbReference>
<dbReference type="InterPro" id="IPR029070">
    <property type="entry name" value="Chitinase_insertion_sf"/>
</dbReference>
<gene>
    <name evidence="2" type="ORF">NP493_504g00002</name>
</gene>
<dbReference type="Pfam" id="PF00704">
    <property type="entry name" value="Glyco_hydro_18"/>
    <property type="match status" value="2"/>
</dbReference>
<reference evidence="2" key="1">
    <citation type="journal article" date="2023" name="Mol. Biol. Evol.">
        <title>Third-Generation Sequencing Reveals the Adaptive Role of the Epigenome in Three Deep-Sea Polychaetes.</title>
        <authorList>
            <person name="Perez M."/>
            <person name="Aroh O."/>
            <person name="Sun Y."/>
            <person name="Lan Y."/>
            <person name="Juniper S.K."/>
            <person name="Young C.R."/>
            <person name="Angers B."/>
            <person name="Qian P.Y."/>
        </authorList>
    </citation>
    <scope>NUCLEOTIDE SEQUENCE</scope>
    <source>
        <strain evidence="2">R07B-5</strain>
    </source>
</reference>
<evidence type="ECO:0000313" key="3">
    <source>
        <dbReference type="Proteomes" id="UP001209878"/>
    </source>
</evidence>
<protein>
    <recommendedName>
        <fullName evidence="1">GH18 domain-containing protein</fullName>
    </recommendedName>
</protein>
<comment type="caution">
    <text evidence="2">The sequence shown here is derived from an EMBL/GenBank/DDBJ whole genome shotgun (WGS) entry which is preliminary data.</text>
</comment>
<evidence type="ECO:0000313" key="2">
    <source>
        <dbReference type="EMBL" id="KAK2179217.1"/>
    </source>
</evidence>
<dbReference type="AlphaFoldDB" id="A0AAD9KX72"/>
<dbReference type="Proteomes" id="UP001209878">
    <property type="component" value="Unassembled WGS sequence"/>
</dbReference>
<sequence length="486" mass="54701">MITHMLSTSRNRKKFIKSTIRFIRKHKFDGLELHFMYPGSRGSPARDKRRFTLLIRELYYAFKRQSVRNKKRLLLTAAVATAHNVIDSGYNIPLIVRMLDWIGLLTFNVDIYVHEITTTRHHSALYPAKGASPAAYKLTIMCSFLAAGAAPVWDSDIKAPYVYMSSFFRWVAYDDPRSMRIKGAWLAKEKLGGYVFWALNFDDFGNMYCDQGKNPLLNALVKGIELGSSEIKSNRSILFNATLLDREAADRPERRTALESMELAKYNIDITALCETRQGTSKPTKLNTATLSIISHRESFEQGKDSALAQWEEKEHSTPDEEWTALQQVVYNTDRGCCKPGGLDPQRCLQPEMARAIAGLKDCKAPGGDGIPAEVRKHGGDNIFSRLHQVIIKVWEVCTVPQAWHDASIVTIYKKDDSALVAHSAEDMQKIVDGFSDASTNFGLKIDINKTEVLCQTNCTRTRQEDITVDGNKLNSVLEFGGLDTS</sequence>
<proteinExistence type="predicted"/>
<dbReference type="GO" id="GO:0006032">
    <property type="term" value="P:chitin catabolic process"/>
    <property type="evidence" value="ECO:0007669"/>
    <property type="project" value="TreeGrafter"/>
</dbReference>
<evidence type="ECO:0000259" key="1">
    <source>
        <dbReference type="PROSITE" id="PS51910"/>
    </source>
</evidence>
<dbReference type="GO" id="GO:0008061">
    <property type="term" value="F:chitin binding"/>
    <property type="evidence" value="ECO:0007669"/>
    <property type="project" value="InterPro"/>
</dbReference>
<dbReference type="SUPFAM" id="SSF51445">
    <property type="entry name" value="(Trans)glycosidases"/>
    <property type="match status" value="1"/>
</dbReference>
<dbReference type="InterPro" id="IPR017853">
    <property type="entry name" value="GH"/>
</dbReference>
<feature type="domain" description="GH18" evidence="1">
    <location>
        <begin position="1"/>
        <end position="227"/>
    </location>
</feature>
<dbReference type="PANTHER" id="PTHR11177:SF317">
    <property type="entry name" value="CHITINASE 12-RELATED"/>
    <property type="match status" value="1"/>
</dbReference>
<dbReference type="GO" id="GO:0004568">
    <property type="term" value="F:chitinase activity"/>
    <property type="evidence" value="ECO:0007669"/>
    <property type="project" value="TreeGrafter"/>
</dbReference>
<dbReference type="Gene3D" id="3.10.50.10">
    <property type="match status" value="1"/>
</dbReference>
<name>A0AAD9KX72_RIDPI</name>
<organism evidence="2 3">
    <name type="scientific">Ridgeia piscesae</name>
    <name type="common">Tubeworm</name>
    <dbReference type="NCBI Taxonomy" id="27915"/>
    <lineage>
        <taxon>Eukaryota</taxon>
        <taxon>Metazoa</taxon>
        <taxon>Spiralia</taxon>
        <taxon>Lophotrochozoa</taxon>
        <taxon>Annelida</taxon>
        <taxon>Polychaeta</taxon>
        <taxon>Sedentaria</taxon>
        <taxon>Canalipalpata</taxon>
        <taxon>Sabellida</taxon>
        <taxon>Siboglinidae</taxon>
        <taxon>Ridgeia</taxon>
    </lineage>
</organism>
<accession>A0AAD9KX72</accession>
<keyword evidence="3" id="KW-1185">Reference proteome</keyword>
<dbReference type="InterPro" id="IPR050314">
    <property type="entry name" value="Glycosyl_Hydrlase_18"/>
</dbReference>
<dbReference type="InterPro" id="IPR001223">
    <property type="entry name" value="Glyco_hydro18_cat"/>
</dbReference>
<dbReference type="PANTHER" id="PTHR11177">
    <property type="entry name" value="CHITINASE"/>
    <property type="match status" value="1"/>
</dbReference>
<dbReference type="PROSITE" id="PS51910">
    <property type="entry name" value="GH18_2"/>
    <property type="match status" value="1"/>
</dbReference>
<dbReference type="SMART" id="SM00636">
    <property type="entry name" value="Glyco_18"/>
    <property type="match status" value="1"/>
</dbReference>
<dbReference type="GO" id="GO:0005576">
    <property type="term" value="C:extracellular region"/>
    <property type="evidence" value="ECO:0007669"/>
    <property type="project" value="TreeGrafter"/>
</dbReference>
<dbReference type="GO" id="GO:0005975">
    <property type="term" value="P:carbohydrate metabolic process"/>
    <property type="evidence" value="ECO:0007669"/>
    <property type="project" value="InterPro"/>
</dbReference>
<dbReference type="InterPro" id="IPR011583">
    <property type="entry name" value="Chitinase_II/V-like_cat"/>
</dbReference>